<evidence type="ECO:0000313" key="2">
    <source>
        <dbReference type="Proteomes" id="UP001139103"/>
    </source>
</evidence>
<evidence type="ECO:0000313" key="1">
    <source>
        <dbReference type="EMBL" id="MCC9627960.1"/>
    </source>
</evidence>
<proteinExistence type="predicted"/>
<dbReference type="PROSITE" id="PS51257">
    <property type="entry name" value="PROKAR_LIPOPROTEIN"/>
    <property type="match status" value="1"/>
</dbReference>
<dbReference type="Proteomes" id="UP001139103">
    <property type="component" value="Unassembled WGS sequence"/>
</dbReference>
<dbReference type="EMBL" id="JAJKFT010000004">
    <property type="protein sequence ID" value="MCC9627960.1"/>
    <property type="molecule type" value="Genomic_DNA"/>
</dbReference>
<keyword evidence="1" id="KW-0378">Hydrolase</keyword>
<keyword evidence="1" id="KW-0121">Carboxypeptidase</keyword>
<keyword evidence="1" id="KW-0645">Protease</keyword>
<keyword evidence="2" id="KW-1185">Reference proteome</keyword>
<accession>A0A9X1MKL7</accession>
<protein>
    <submittedName>
        <fullName evidence="1">Carboxypeptidase regulatory-like domain-containing protein</fullName>
    </submittedName>
</protein>
<gene>
    <name evidence="1" type="ORF">LOC68_06100</name>
</gene>
<sequence>MVRGLWGVVLLSVSLIALSGCGQGGPALGQVTGTITQDGRPLPDAFVSFYPAAGGRSSHGMTDQSGKYLLRFTGMKDGALVGAHTVKIETGVQLSESETGPKPKKVPQLPARYNAESELTAEVERGNNTFDFDVQAK</sequence>
<dbReference type="GO" id="GO:0004180">
    <property type="term" value="F:carboxypeptidase activity"/>
    <property type="evidence" value="ECO:0007669"/>
    <property type="project" value="UniProtKB-KW"/>
</dbReference>
<dbReference type="AlphaFoldDB" id="A0A9X1MKL7"/>
<name>A0A9X1MKL7_9BACT</name>
<comment type="caution">
    <text evidence="1">The sequence shown here is derived from an EMBL/GenBank/DDBJ whole genome shotgun (WGS) entry which is preliminary data.</text>
</comment>
<reference evidence="1" key="1">
    <citation type="submission" date="2021-11" db="EMBL/GenBank/DDBJ databases">
        <title>Genome sequence.</title>
        <authorList>
            <person name="Sun Q."/>
        </authorList>
    </citation>
    <scope>NUCLEOTIDE SEQUENCE</scope>
    <source>
        <strain evidence="1">JC732</strain>
    </source>
</reference>
<dbReference type="RefSeq" id="WP_230216801.1">
    <property type="nucleotide sequence ID" value="NZ_JAJKFT010000004.1"/>
</dbReference>
<organism evidence="1 2">
    <name type="scientific">Blastopirellula sediminis</name>
    <dbReference type="NCBI Taxonomy" id="2894196"/>
    <lineage>
        <taxon>Bacteria</taxon>
        <taxon>Pseudomonadati</taxon>
        <taxon>Planctomycetota</taxon>
        <taxon>Planctomycetia</taxon>
        <taxon>Pirellulales</taxon>
        <taxon>Pirellulaceae</taxon>
        <taxon>Blastopirellula</taxon>
    </lineage>
</organism>